<dbReference type="GO" id="GO:0006357">
    <property type="term" value="P:regulation of transcription by RNA polymerase II"/>
    <property type="evidence" value="ECO:0007669"/>
    <property type="project" value="InterPro"/>
</dbReference>
<dbReference type="Gene3D" id="1.10.472.10">
    <property type="entry name" value="Cyclin-like"/>
    <property type="match status" value="2"/>
</dbReference>
<dbReference type="GO" id="GO:0016538">
    <property type="term" value="F:cyclin-dependent protein serine/threonine kinase regulator activity"/>
    <property type="evidence" value="ECO:0007669"/>
    <property type="project" value="InterPro"/>
</dbReference>
<dbReference type="EMBL" id="CP069109">
    <property type="protein sequence ID" value="QSS59179.1"/>
    <property type="molecule type" value="Genomic_DNA"/>
</dbReference>
<feature type="region of interest" description="Disordered" evidence="1">
    <location>
        <begin position="1"/>
        <end position="26"/>
    </location>
</feature>
<dbReference type="AlphaFoldDB" id="A0A8A1LZ82"/>
<dbReference type="Proteomes" id="UP000663671">
    <property type="component" value="Chromosome 2"/>
</dbReference>
<evidence type="ECO:0000313" key="2">
    <source>
        <dbReference type="EMBL" id="QSS59179.1"/>
    </source>
</evidence>
<evidence type="ECO:0000313" key="3">
    <source>
        <dbReference type="Proteomes" id="UP000663671"/>
    </source>
</evidence>
<accession>A0A8A1LZ82</accession>
<dbReference type="VEuPathDB" id="FungiDB:I7I51_08611"/>
<evidence type="ECO:0000256" key="1">
    <source>
        <dbReference type="SAM" id="MobiDB-lite"/>
    </source>
</evidence>
<organism evidence="2 3">
    <name type="scientific">Ajellomyces capsulatus</name>
    <name type="common">Darling's disease fungus</name>
    <name type="synonym">Histoplasma capsulatum</name>
    <dbReference type="NCBI Taxonomy" id="5037"/>
    <lineage>
        <taxon>Eukaryota</taxon>
        <taxon>Fungi</taxon>
        <taxon>Dikarya</taxon>
        <taxon>Ascomycota</taxon>
        <taxon>Pezizomycotina</taxon>
        <taxon>Eurotiomycetes</taxon>
        <taxon>Eurotiomycetidae</taxon>
        <taxon>Onygenales</taxon>
        <taxon>Ajellomycetaceae</taxon>
        <taxon>Histoplasma</taxon>
    </lineage>
</organism>
<dbReference type="SUPFAM" id="SSF47954">
    <property type="entry name" value="Cyclin-like"/>
    <property type="match status" value="2"/>
</dbReference>
<dbReference type="InterPro" id="IPR036915">
    <property type="entry name" value="Cyclin-like_sf"/>
</dbReference>
<reference evidence="2" key="1">
    <citation type="submission" date="2021-01" db="EMBL/GenBank/DDBJ databases">
        <title>Chromosome-level genome assembly of a human fungal pathogen reveals clustering of transcriptionally co-regulated genes.</title>
        <authorList>
            <person name="Voorhies M."/>
            <person name="Cohen S."/>
            <person name="Shea T.P."/>
            <person name="Petrus S."/>
            <person name="Munoz J.F."/>
            <person name="Poplawski S."/>
            <person name="Goldman W.E."/>
            <person name="Michael T."/>
            <person name="Cuomo C.A."/>
            <person name="Sil A."/>
            <person name="Beyhan S."/>
        </authorList>
    </citation>
    <scope>NUCLEOTIDE SEQUENCE</scope>
    <source>
        <strain evidence="2">WU24</strain>
    </source>
</reference>
<dbReference type="InterPro" id="IPR043198">
    <property type="entry name" value="Cyclin/Ssn8"/>
</dbReference>
<name>A0A8A1LZ82_AJECA</name>
<gene>
    <name evidence="2" type="ORF">I7I51_08611</name>
</gene>
<dbReference type="OrthoDB" id="4951845at2759"/>
<dbReference type="CDD" id="cd20546">
    <property type="entry name" value="CYCLIN_SpCG1C_ScCTK2-like_rpt2"/>
    <property type="match status" value="1"/>
</dbReference>
<sequence length="381" mass="42953">MAPARSEAAPHDTSNNVHPTIPPPAGPHPSYIQVAKPYVFERTVHECIAATGVDQLREDNIRLQGVTWIDNFRKALHLLVHPESEYNYLDAAAAALFIACKIEDTLKKSRDILCSAYNLKLPPAEHLSADDPLFESHSRGIIGLERLMLESSGFDFRNRHPQKPLIKLIKHFNFDKNSKTSRVAYGMSLDLYRTFAPLKQTSATMAFACLELAGRLLNDRHERVESGRVYRLWLTSREEIMALLPRNIIPGPYFDTGISATQVRAGQWIAPARSLSSTDTTKPRSNGRYVEQKCSLNIATGHWIIMGTPPTNEQAYMLPKSFLIYRRGRPADFSTNLDSYMSSLPFSVLFYPTQLPPGFEDIETYFGTSVTSLKVSKSERY</sequence>
<protein>
    <submittedName>
        <fullName evidence="2">C-type cyclin</fullName>
    </submittedName>
</protein>
<dbReference type="PANTHER" id="PTHR10026">
    <property type="entry name" value="CYCLIN"/>
    <property type="match status" value="1"/>
</dbReference>
<proteinExistence type="predicted"/>